<reference evidence="1" key="1">
    <citation type="submission" date="2013-08" db="EMBL/GenBank/DDBJ databases">
        <authorList>
            <person name="Mendez C."/>
            <person name="Richter M."/>
            <person name="Ferrer M."/>
            <person name="Sanchez J."/>
        </authorList>
    </citation>
    <scope>NUCLEOTIDE SEQUENCE</scope>
</reference>
<gene>
    <name evidence="1" type="ORF">B2A_13606</name>
</gene>
<dbReference type="AlphaFoldDB" id="T0ZUI3"/>
<accession>T0ZUI3</accession>
<reference evidence="1" key="2">
    <citation type="journal article" date="2014" name="ISME J.">
        <title>Microbial stratification in low pH oxic and suboxic macroscopic growths along an acid mine drainage.</title>
        <authorList>
            <person name="Mendez-Garcia C."/>
            <person name="Mesa V."/>
            <person name="Sprenger R.R."/>
            <person name="Richter M."/>
            <person name="Diez M.S."/>
            <person name="Solano J."/>
            <person name="Bargiela R."/>
            <person name="Golyshina O.V."/>
            <person name="Manteca A."/>
            <person name="Ramos J.L."/>
            <person name="Gallego J.R."/>
            <person name="Llorente I."/>
            <person name="Martins Dos Santos V.A."/>
            <person name="Jensen O.N."/>
            <person name="Pelaez A.I."/>
            <person name="Sanchez J."/>
            <person name="Ferrer M."/>
        </authorList>
    </citation>
    <scope>NUCLEOTIDE SEQUENCE</scope>
</reference>
<protein>
    <submittedName>
        <fullName evidence="1">Uncharacterized protein</fullName>
    </submittedName>
</protein>
<evidence type="ECO:0000313" key="1">
    <source>
        <dbReference type="EMBL" id="EQD32354.1"/>
    </source>
</evidence>
<dbReference type="EMBL" id="AUZZ01009853">
    <property type="protein sequence ID" value="EQD32354.1"/>
    <property type="molecule type" value="Genomic_DNA"/>
</dbReference>
<sequence length="72" mass="8151">PISGGVLHTVNIRYSPELIFYTMQHANDRFVIIRDEFVPLVEKSVGLLNLLKNGSSVAIQGRPQQFFQIQLP</sequence>
<comment type="caution">
    <text evidence="1">The sequence shown here is derived from an EMBL/GenBank/DDBJ whole genome shotgun (WGS) entry which is preliminary data.</text>
</comment>
<proteinExistence type="predicted"/>
<organism evidence="1">
    <name type="scientific">mine drainage metagenome</name>
    <dbReference type="NCBI Taxonomy" id="410659"/>
    <lineage>
        <taxon>unclassified sequences</taxon>
        <taxon>metagenomes</taxon>
        <taxon>ecological metagenomes</taxon>
    </lineage>
</organism>
<feature type="non-terminal residue" evidence="1">
    <location>
        <position position="1"/>
    </location>
</feature>
<name>T0ZUI3_9ZZZZ</name>